<feature type="transmembrane region" description="Helical" evidence="10">
    <location>
        <begin position="52"/>
        <end position="75"/>
    </location>
</feature>
<feature type="transmembrane region" description="Helical" evidence="10">
    <location>
        <begin position="205"/>
        <end position="224"/>
    </location>
</feature>
<evidence type="ECO:0000256" key="3">
    <source>
        <dbReference type="ARBA" id="ARBA00022692"/>
    </source>
</evidence>
<keyword evidence="6 10" id="KW-1133">Transmembrane helix</keyword>
<feature type="transmembrane region" description="Helical" evidence="10">
    <location>
        <begin position="121"/>
        <end position="138"/>
    </location>
</feature>
<keyword evidence="7 10" id="KW-0472">Membrane</keyword>
<evidence type="ECO:0000259" key="11">
    <source>
        <dbReference type="PROSITE" id="PS51845"/>
    </source>
</evidence>
<dbReference type="EMBL" id="MN013138">
    <property type="protein sequence ID" value="QDH43407.1"/>
    <property type="molecule type" value="mRNA"/>
</dbReference>
<name>A0A513ZS49_9EUKA</name>
<dbReference type="SUPFAM" id="SSF109604">
    <property type="entry name" value="HD-domain/PDEase-like"/>
    <property type="match status" value="1"/>
</dbReference>
<accession>A0A513ZS49</accession>
<comment type="subcellular location">
    <subcellularLocation>
        <location evidence="1">Membrane</location>
        <topology evidence="1">Multi-pass membrane protein</topology>
    </subcellularLocation>
</comment>
<keyword evidence="3 10" id="KW-0812">Transmembrane</keyword>
<feature type="binding site" evidence="9">
    <location>
        <position position="407"/>
    </location>
    <ligand>
        <name>Zn(2+)</name>
        <dbReference type="ChEBI" id="CHEBI:29105"/>
        <label>1</label>
    </ligand>
</feature>
<keyword evidence="5" id="KW-0378">Hydrolase</keyword>
<feature type="transmembrane region" description="Helical" evidence="10">
    <location>
        <begin position="175"/>
        <end position="193"/>
    </location>
</feature>
<feature type="transmembrane region" description="Helical" evidence="10">
    <location>
        <begin position="12"/>
        <end position="32"/>
    </location>
</feature>
<feature type="transmembrane region" description="Helical" evidence="10">
    <location>
        <begin position="82"/>
        <end position="101"/>
    </location>
</feature>
<dbReference type="Gene3D" id="1.10.1300.10">
    <property type="entry name" value="3'5'-cyclic nucleotide phosphodiesterase, catalytic domain"/>
    <property type="match status" value="1"/>
</dbReference>
<evidence type="ECO:0000256" key="1">
    <source>
        <dbReference type="ARBA" id="ARBA00004141"/>
    </source>
</evidence>
<dbReference type="PROSITE" id="PS51845">
    <property type="entry name" value="PDEASE_I_2"/>
    <property type="match status" value="1"/>
</dbReference>
<evidence type="ECO:0000256" key="5">
    <source>
        <dbReference type="ARBA" id="ARBA00022801"/>
    </source>
</evidence>
<dbReference type="SMART" id="SM01021">
    <property type="entry name" value="Bac_rhodopsin"/>
    <property type="match status" value="1"/>
</dbReference>
<dbReference type="InterPro" id="IPR036971">
    <property type="entry name" value="PDEase_catalytic_dom_sf"/>
</dbReference>
<reference evidence="12" key="1">
    <citation type="journal article" date="2019" name="J. ISSAAS">
        <title>Light-regulated collective contractility in a multicellular choanoflagellate.</title>
        <authorList>
            <person name="Brunet T."/>
            <person name="Larson B.T."/>
            <person name="Linden T.A."/>
            <person name="Vermeij M.J.A."/>
            <person name="McDonald K."/>
            <person name="King N."/>
        </authorList>
    </citation>
    <scope>NUCLEOTIDE SEQUENCE</scope>
</reference>
<dbReference type="Pfam" id="PF00233">
    <property type="entry name" value="PDEase_I"/>
    <property type="match status" value="1"/>
</dbReference>
<evidence type="ECO:0000256" key="7">
    <source>
        <dbReference type="ARBA" id="ARBA00023136"/>
    </source>
</evidence>
<protein>
    <submittedName>
        <fullName evidence="12">Rhodopsin-phosphodiesterase fusion protein 1</fullName>
    </submittedName>
</protein>
<evidence type="ECO:0000256" key="10">
    <source>
        <dbReference type="SAM" id="Phobius"/>
    </source>
</evidence>
<keyword evidence="4 9" id="KW-0479">Metal-binding</keyword>
<organism evidence="12">
    <name type="scientific">Choanoeca flexa</name>
    <dbReference type="NCBI Taxonomy" id="2572930"/>
    <lineage>
        <taxon>Eukaryota</taxon>
        <taxon>Choanoflagellata</taxon>
        <taxon>Craspedida</taxon>
        <taxon>Salpingoecidae</taxon>
        <taxon>Choanoeca</taxon>
    </lineage>
</organism>
<evidence type="ECO:0000313" key="12">
    <source>
        <dbReference type="EMBL" id="QDH43407.1"/>
    </source>
</evidence>
<dbReference type="InterPro" id="IPR023088">
    <property type="entry name" value="PDEase"/>
</dbReference>
<dbReference type="GO" id="GO:0046872">
    <property type="term" value="F:metal ion binding"/>
    <property type="evidence" value="ECO:0007669"/>
    <property type="project" value="UniProtKB-KW"/>
</dbReference>
<dbReference type="PANTHER" id="PTHR11347">
    <property type="entry name" value="CYCLIC NUCLEOTIDE PHOSPHODIESTERASE"/>
    <property type="match status" value="1"/>
</dbReference>
<dbReference type="AlphaFoldDB" id="A0A513ZS49"/>
<proteinExistence type="evidence at transcript level"/>
<evidence type="ECO:0000256" key="9">
    <source>
        <dbReference type="PIRSR" id="PIRSR623088-3"/>
    </source>
</evidence>
<dbReference type="GO" id="GO:0007165">
    <property type="term" value="P:signal transduction"/>
    <property type="evidence" value="ECO:0007669"/>
    <property type="project" value="InterPro"/>
</dbReference>
<feature type="active site" description="Proton donor" evidence="8">
    <location>
        <position position="403"/>
    </location>
</feature>
<dbReference type="GO" id="GO:0016020">
    <property type="term" value="C:membrane"/>
    <property type="evidence" value="ECO:0007669"/>
    <property type="project" value="UniProtKB-SubCell"/>
</dbReference>
<evidence type="ECO:0000256" key="6">
    <source>
        <dbReference type="ARBA" id="ARBA00022989"/>
    </source>
</evidence>
<feature type="domain" description="PDEase" evidence="11">
    <location>
        <begin position="322"/>
        <end position="652"/>
    </location>
</feature>
<comment type="similarity">
    <text evidence="2">Belongs to the archaeal/bacterial/fungal opsin family.</text>
</comment>
<evidence type="ECO:0000256" key="8">
    <source>
        <dbReference type="PIRSR" id="PIRSR623088-1"/>
    </source>
</evidence>
<dbReference type="SUPFAM" id="SSF81321">
    <property type="entry name" value="Family A G protein-coupled receptor-like"/>
    <property type="match status" value="1"/>
</dbReference>
<dbReference type="Gene3D" id="1.20.1070.10">
    <property type="entry name" value="Rhodopsin 7-helix transmembrane proteins"/>
    <property type="match status" value="1"/>
</dbReference>
<evidence type="ECO:0000256" key="4">
    <source>
        <dbReference type="ARBA" id="ARBA00022723"/>
    </source>
</evidence>
<dbReference type="GO" id="GO:0004114">
    <property type="term" value="F:3',5'-cyclic-nucleotide phosphodiesterase activity"/>
    <property type="evidence" value="ECO:0007669"/>
    <property type="project" value="InterPro"/>
</dbReference>
<sequence length="652" mass="73252">MVGTRYKMETSLQQRLSALTAVWLAGFIVLLALGNQSDSEALFSKYDQLRTIYQSTAASFCFAIALDALAFTYAISTQKKSLALVLGLVDGIACLTYVLSANTNLYYFIDEFDNPVWVFRYAEWFVTCPALLMVIAMASSASMDQMMDLMTYDIFVNVFGLLSSVWGGLAGQGCFAVASAFFGLLIVRLYNIVIESSNADRKPVVSTAVLRVILLEVFVTWSVFPAIELCRRMGALDYQTGEGLMCLNDGAAKVGLALILFTYNLDAYLERDTSLREALGESLKIVTRTGVDLTTFKALNRLDDDVKSWFNQEYNGLFRRKSRGSVASLTDKSIFSIMPSVKNSSSIEQSDFSTLNLSPSDLVKVTVRMFDQLALLKLYGISKSAMTRFVQQVRGAYKDIPYHNFAHAVQGLHFVYIVLRSSGAQWCRDLEVLALMLATLLRNVGHSALTNDYHVRMRTELAMLYNDVSVTEHHHCSRAFALLLDGPDALLHRFDHTTVTELRHMIIDCILSTDVTTNQAQLTILHQHTANGCTKERLDKDKDLRRLMIKSLTCTADLAMNVLPFHQAKAWAQRLQCEYNHQAECELALGFEPQPFLTKTSDEDIAQAQMLHFTLIARPWIETLSNLLPDYDFLIDNLDANYKHWESIAEEA</sequence>
<evidence type="ECO:0000256" key="2">
    <source>
        <dbReference type="ARBA" id="ARBA00008130"/>
    </source>
</evidence>
<dbReference type="Pfam" id="PF01036">
    <property type="entry name" value="Bac_rhodopsin"/>
    <property type="match status" value="1"/>
</dbReference>
<dbReference type="InterPro" id="IPR001425">
    <property type="entry name" value="Arc/bac/fun_rhodopsins"/>
</dbReference>
<dbReference type="InterPro" id="IPR002073">
    <property type="entry name" value="PDEase_catalytic_dom"/>
</dbReference>
<feature type="binding site" evidence="9">
    <location>
        <position position="557"/>
    </location>
    <ligand>
        <name>Zn(2+)</name>
        <dbReference type="ChEBI" id="CHEBI:29105"/>
        <label>1</label>
    </ligand>
</feature>
<dbReference type="PRINTS" id="PR00387">
    <property type="entry name" value="PDIESTERASE1"/>
</dbReference>